<evidence type="ECO:0000313" key="2">
    <source>
        <dbReference type="Proteomes" id="UP001500403"/>
    </source>
</evidence>
<sequence length="507" mass="56451">MTVPHVSTALRPGDYLQIASERMAVDGVPDGEGFARIERVEVITDIGFLTPDSTHVRTRAARQIAVVFCHGMPGPVMLREGDQWTLGEVDSGRAHWDSAHPWWPETQEPLFTGSRLAAGPHPFRSTIHGPDLVAPTDETEPQPPRQRAAVFDKPAHMVMVGDYLQIHALRHPKWDMRIDEGFHRVEWIGHLAGEALDAVLNDPAWARGRLTLASVHGLSGILVLPEVPVTVLIQPNPERRRSDEDEAWHEGPFYELAGVTEPDLTEQLHADARLRPEPPGSEEALYPSRFSSPAQRALHLDGVTGIRPVAASQLPWPHGLFKCPYGERAKALAATYPKGHSKTAHAELFTRLGDQDFAACPYHQADDWRAITAAVLAFARAEPDSDEQDQLYRAPHLSERDRAWFRSLIGGGHIWWDTGQQNLTNGQHRLCALRAAGIEVIPVYGRHLPDHDETTPSQDALTHARRTVEDFWLAHVASALKPGRLSTHLARLLARYPRLRALLPKSK</sequence>
<evidence type="ECO:0000313" key="1">
    <source>
        <dbReference type="EMBL" id="GAA2932804.1"/>
    </source>
</evidence>
<accession>A0ABP6JHQ8</accession>
<gene>
    <name evidence="1" type="ORF">GCM10010446_16970</name>
</gene>
<dbReference type="Proteomes" id="UP001500403">
    <property type="component" value="Unassembled WGS sequence"/>
</dbReference>
<protein>
    <submittedName>
        <fullName evidence="1">Uncharacterized protein</fullName>
    </submittedName>
</protein>
<organism evidence="1 2">
    <name type="scientific">Streptomyces enissocaesilis</name>
    <dbReference type="NCBI Taxonomy" id="332589"/>
    <lineage>
        <taxon>Bacteria</taxon>
        <taxon>Bacillati</taxon>
        <taxon>Actinomycetota</taxon>
        <taxon>Actinomycetes</taxon>
        <taxon>Kitasatosporales</taxon>
        <taxon>Streptomycetaceae</taxon>
        <taxon>Streptomyces</taxon>
        <taxon>Streptomyces rochei group</taxon>
    </lineage>
</organism>
<proteinExistence type="predicted"/>
<name>A0ABP6JHQ8_9ACTN</name>
<reference evidence="2" key="1">
    <citation type="journal article" date="2019" name="Int. J. Syst. Evol. Microbiol.">
        <title>The Global Catalogue of Microorganisms (GCM) 10K type strain sequencing project: providing services to taxonomists for standard genome sequencing and annotation.</title>
        <authorList>
            <consortium name="The Broad Institute Genomics Platform"/>
            <consortium name="The Broad Institute Genome Sequencing Center for Infectious Disease"/>
            <person name="Wu L."/>
            <person name="Ma J."/>
        </authorList>
    </citation>
    <scope>NUCLEOTIDE SEQUENCE [LARGE SCALE GENOMIC DNA]</scope>
    <source>
        <strain evidence="2">JCM 9088</strain>
    </source>
</reference>
<dbReference type="EMBL" id="BAAAUD010000017">
    <property type="protein sequence ID" value="GAA2932804.1"/>
    <property type="molecule type" value="Genomic_DNA"/>
</dbReference>
<keyword evidence="2" id="KW-1185">Reference proteome</keyword>
<comment type="caution">
    <text evidence="1">The sequence shown here is derived from an EMBL/GenBank/DDBJ whole genome shotgun (WGS) entry which is preliminary data.</text>
</comment>